<dbReference type="Proteomes" id="UP001443914">
    <property type="component" value="Unassembled WGS sequence"/>
</dbReference>
<dbReference type="AlphaFoldDB" id="A0AAW1MW51"/>
<name>A0AAW1MW51_SAPOF</name>
<reference evidence="1" key="1">
    <citation type="submission" date="2024-03" db="EMBL/GenBank/DDBJ databases">
        <title>WGS assembly of Saponaria officinalis var. Norfolk2.</title>
        <authorList>
            <person name="Jenkins J."/>
            <person name="Shu S."/>
            <person name="Grimwood J."/>
            <person name="Barry K."/>
            <person name="Goodstein D."/>
            <person name="Schmutz J."/>
            <person name="Leebens-Mack J."/>
            <person name="Osbourn A."/>
        </authorList>
    </citation>
    <scope>NUCLEOTIDE SEQUENCE [LARGE SCALE GENOMIC DNA]</scope>
    <source>
        <strain evidence="1">JIC</strain>
    </source>
</reference>
<organism evidence="1 2">
    <name type="scientific">Saponaria officinalis</name>
    <name type="common">Common soapwort</name>
    <name type="synonym">Lychnis saponaria</name>
    <dbReference type="NCBI Taxonomy" id="3572"/>
    <lineage>
        <taxon>Eukaryota</taxon>
        <taxon>Viridiplantae</taxon>
        <taxon>Streptophyta</taxon>
        <taxon>Embryophyta</taxon>
        <taxon>Tracheophyta</taxon>
        <taxon>Spermatophyta</taxon>
        <taxon>Magnoliopsida</taxon>
        <taxon>eudicotyledons</taxon>
        <taxon>Gunneridae</taxon>
        <taxon>Pentapetalae</taxon>
        <taxon>Caryophyllales</taxon>
        <taxon>Caryophyllaceae</taxon>
        <taxon>Caryophylleae</taxon>
        <taxon>Saponaria</taxon>
    </lineage>
</organism>
<sequence>MTAEAYQDAMSVMNLDVEAKREQALNSLIKQKKLMVESYNKRVKKKSFKVDDLVWKVRLPIGHKDHFYGKWTPRWEGPFRVVKIYSGNSYGLQYTDEKMIKTIINGKFIKAYHPTIWEKYA</sequence>
<evidence type="ECO:0000313" key="2">
    <source>
        <dbReference type="Proteomes" id="UP001443914"/>
    </source>
</evidence>
<gene>
    <name evidence="1" type="ORF">RND81_02G067200</name>
</gene>
<dbReference type="EMBL" id="JBDFQZ010000002">
    <property type="protein sequence ID" value="KAK9748567.1"/>
    <property type="molecule type" value="Genomic_DNA"/>
</dbReference>
<comment type="caution">
    <text evidence="1">The sequence shown here is derived from an EMBL/GenBank/DDBJ whole genome shotgun (WGS) entry which is preliminary data.</text>
</comment>
<proteinExistence type="predicted"/>
<evidence type="ECO:0000313" key="1">
    <source>
        <dbReference type="EMBL" id="KAK9748567.1"/>
    </source>
</evidence>
<accession>A0AAW1MW51</accession>
<protein>
    <submittedName>
        <fullName evidence="1">Uncharacterized protein</fullName>
    </submittedName>
</protein>
<keyword evidence="2" id="KW-1185">Reference proteome</keyword>